<sequence>MAWNLPTRRRAARSHCTLIPNPERVQTVFLWVGGEIGPQNDWLQSTLCDVKNSTLCIIIIALLSSHLGDRRHYVNYPPDIGCGSVETSGWLTAW</sequence>
<organism evidence="1 2">
    <name type="scientific">Podarcis lilfordi</name>
    <name type="common">Lilford's wall lizard</name>
    <dbReference type="NCBI Taxonomy" id="74358"/>
    <lineage>
        <taxon>Eukaryota</taxon>
        <taxon>Metazoa</taxon>
        <taxon>Chordata</taxon>
        <taxon>Craniata</taxon>
        <taxon>Vertebrata</taxon>
        <taxon>Euteleostomi</taxon>
        <taxon>Lepidosauria</taxon>
        <taxon>Squamata</taxon>
        <taxon>Bifurcata</taxon>
        <taxon>Unidentata</taxon>
        <taxon>Episquamata</taxon>
        <taxon>Laterata</taxon>
        <taxon>Lacertibaenia</taxon>
        <taxon>Lacertidae</taxon>
        <taxon>Podarcis</taxon>
    </lineage>
</organism>
<name>A0AA35KHS3_9SAUR</name>
<protein>
    <submittedName>
        <fullName evidence="1">Uncharacterized protein</fullName>
    </submittedName>
</protein>
<dbReference type="EMBL" id="OX395131">
    <property type="protein sequence ID" value="CAI5777672.1"/>
    <property type="molecule type" value="Genomic_DNA"/>
</dbReference>
<proteinExistence type="predicted"/>
<reference evidence="1" key="1">
    <citation type="submission" date="2022-12" db="EMBL/GenBank/DDBJ databases">
        <authorList>
            <person name="Alioto T."/>
            <person name="Alioto T."/>
            <person name="Gomez Garrido J."/>
        </authorList>
    </citation>
    <scope>NUCLEOTIDE SEQUENCE</scope>
</reference>
<keyword evidence="2" id="KW-1185">Reference proteome</keyword>
<evidence type="ECO:0000313" key="2">
    <source>
        <dbReference type="Proteomes" id="UP001178461"/>
    </source>
</evidence>
<dbReference type="AlphaFoldDB" id="A0AA35KHS3"/>
<dbReference type="Proteomes" id="UP001178461">
    <property type="component" value="Chromosome 6"/>
</dbReference>
<accession>A0AA35KHS3</accession>
<gene>
    <name evidence="1" type="ORF">PODLI_1B013185</name>
</gene>
<evidence type="ECO:0000313" key="1">
    <source>
        <dbReference type="EMBL" id="CAI5777672.1"/>
    </source>
</evidence>